<feature type="domain" description="DUF11" evidence="3">
    <location>
        <begin position="801"/>
        <end position="911"/>
    </location>
</feature>
<dbReference type="InterPro" id="IPR047589">
    <property type="entry name" value="DUF11_rpt"/>
</dbReference>
<feature type="domain" description="DUF11" evidence="3">
    <location>
        <begin position="503"/>
        <end position="618"/>
    </location>
</feature>
<keyword evidence="5" id="KW-1185">Reference proteome</keyword>
<comment type="caution">
    <text evidence="4">The sequence shown here is derived from an EMBL/GenBank/DDBJ whole genome shotgun (WGS) entry which is preliminary data.</text>
</comment>
<dbReference type="InterPro" id="IPR001434">
    <property type="entry name" value="OmcB-like_DUF11"/>
</dbReference>
<feature type="domain" description="DUF11" evidence="3">
    <location>
        <begin position="1345"/>
        <end position="1454"/>
    </location>
</feature>
<feature type="signal peptide" evidence="2">
    <location>
        <begin position="1"/>
        <end position="26"/>
    </location>
</feature>
<dbReference type="PANTHER" id="PTHR34819:SF3">
    <property type="entry name" value="CELL SURFACE PROTEIN"/>
    <property type="match status" value="1"/>
</dbReference>
<dbReference type="InterPro" id="IPR051172">
    <property type="entry name" value="Chlamydia_OmcB"/>
</dbReference>
<dbReference type="NCBIfam" id="TIGR01451">
    <property type="entry name" value="B_ant_repeat"/>
    <property type="match status" value="7"/>
</dbReference>
<organism evidence="4 5">
    <name type="scientific">Chitinophaga tropicalis</name>
    <dbReference type="NCBI Taxonomy" id="2683588"/>
    <lineage>
        <taxon>Bacteria</taxon>
        <taxon>Pseudomonadati</taxon>
        <taxon>Bacteroidota</taxon>
        <taxon>Chitinophagia</taxon>
        <taxon>Chitinophagales</taxon>
        <taxon>Chitinophagaceae</taxon>
        <taxon>Chitinophaga</taxon>
    </lineage>
</organism>
<dbReference type="Pfam" id="PF17963">
    <property type="entry name" value="Big_9"/>
    <property type="match status" value="3"/>
</dbReference>
<dbReference type="Proteomes" id="UP000461730">
    <property type="component" value="Unassembled WGS sequence"/>
</dbReference>
<gene>
    <name evidence="4" type="ORF">GO493_12535</name>
</gene>
<feature type="non-terminal residue" evidence="4">
    <location>
        <position position="1750"/>
    </location>
</feature>
<evidence type="ECO:0000256" key="1">
    <source>
        <dbReference type="SAM" id="MobiDB-lite"/>
    </source>
</evidence>
<evidence type="ECO:0000259" key="3">
    <source>
        <dbReference type="Pfam" id="PF01345"/>
    </source>
</evidence>
<reference evidence="4 5" key="1">
    <citation type="submission" date="2019-12" db="EMBL/GenBank/DDBJ databases">
        <title>Chitinophaga sp. strain ysch24 (GDMCC 1.1355), whole genome shotgun sequence.</title>
        <authorList>
            <person name="Zhang X."/>
        </authorList>
    </citation>
    <scope>NUCLEOTIDE SEQUENCE [LARGE SCALE GENOMIC DNA]</scope>
    <source>
        <strain evidence="5">ysch24</strain>
    </source>
</reference>
<protein>
    <submittedName>
        <fullName evidence="4">DUF11 domain-containing protein</fullName>
    </submittedName>
</protein>
<proteinExistence type="predicted"/>
<feature type="region of interest" description="Disordered" evidence="1">
    <location>
        <begin position="607"/>
        <end position="626"/>
    </location>
</feature>
<dbReference type="Pfam" id="PF01345">
    <property type="entry name" value="DUF11"/>
    <property type="match status" value="7"/>
</dbReference>
<dbReference type="RefSeq" id="WP_157306505.1">
    <property type="nucleotide sequence ID" value="NZ_WRXN01000004.1"/>
</dbReference>
<feature type="domain" description="DUF11" evidence="3">
    <location>
        <begin position="1073"/>
        <end position="1183"/>
    </location>
</feature>
<evidence type="ECO:0000313" key="4">
    <source>
        <dbReference type="EMBL" id="MVT09091.1"/>
    </source>
</evidence>
<feature type="domain" description="DUF11" evidence="3">
    <location>
        <begin position="937"/>
        <end position="1047"/>
    </location>
</feature>
<dbReference type="Gene3D" id="2.60.40.3440">
    <property type="match status" value="3"/>
</dbReference>
<feature type="chain" id="PRO_5029467482" evidence="2">
    <location>
        <begin position="27"/>
        <end position="1750"/>
    </location>
</feature>
<dbReference type="PANTHER" id="PTHR34819">
    <property type="entry name" value="LARGE CYSTEINE-RICH PERIPLASMIC PROTEIN OMCB"/>
    <property type="match status" value="1"/>
</dbReference>
<evidence type="ECO:0000256" key="2">
    <source>
        <dbReference type="SAM" id="SignalP"/>
    </source>
</evidence>
<name>A0A7K1U409_9BACT</name>
<dbReference type="NCBIfam" id="NF012211">
    <property type="entry name" value="tand_rpt_95"/>
    <property type="match status" value="3"/>
</dbReference>
<feature type="domain" description="DUF11" evidence="3">
    <location>
        <begin position="665"/>
        <end position="775"/>
    </location>
</feature>
<evidence type="ECO:0000313" key="5">
    <source>
        <dbReference type="Proteomes" id="UP000461730"/>
    </source>
</evidence>
<dbReference type="EMBL" id="WRXN01000004">
    <property type="protein sequence ID" value="MVT09091.1"/>
    <property type="molecule type" value="Genomic_DNA"/>
</dbReference>
<keyword evidence="2" id="KW-0732">Signal</keyword>
<feature type="domain" description="DUF11" evidence="3">
    <location>
        <begin position="1209"/>
        <end position="1319"/>
    </location>
</feature>
<sequence>MNKFYKKSLLSYLMALGMFASHESYADGSKDLYPSGATGHRAFLVSTTNTTTNNWLFTTLGVHYVYVNPGEKVAAASSAQGVGNGQIRLTAPDGTVYLSTVGSTTGKIANRTEELQGPLVGYTPFVRTVGSNQGGLWKVEFIPVNTLDGNGFNGGTVLADAAWTQNTTNNSIAAWDVSALSASNTIIPGRMYSNVMNMYVDNGNFYGNFYIQTNDGYTYKVNNNGMAGIGFTFFVNNKGIATSTADNATPTYKSLNSTASIPTKDPRSADGAQSVTQKIFYTTPAADLPASALLPDGSTTWLKVPKVVPTVSNISIDGVEGTVGQVSSKGAYIKFTANQAGNFRITLTGSGSFVTRTINGFASAGVNSIFWNGKDGAGTSPSLGTAAITADIRLQGAEVHFPFIDVEYNVNGIIIEQLNDNGTVKTDIVYWDDSNLASAAGASSPMANGNSGSGLSSNSNGHKWSSNFGDAKTMDTWTYILGDIASKNTNLVIRQSDLAVQGITTSGSVTTVAAGQPVTYTIPVVNNGPSDVTGAPFAFKVPSGFTISNISYTTSCGTVRNAATDASGNYSALLDIPNGCIITFNITGIPGAALAGSSLNMEASVMRPSDVTDPDATNPDVAVPPTDPHVECKNGTTTESCNNIKYNTGVTVTASADIVTVKKLKDAAKTTFAPGEAVVYTITVTNNGPSDATNVNVQDAAPAGTSISAWTATVTTGTATLPATSGTGNLNQTISTLPNGAVVTYEVTVQTPANYTGSLSNTATVTSGTSDPNPDPTCPTCTAASIPATPSADIVTVKKLKDAAKTTFAPGEAVVYTITVTNNGPSDATNVNVQDAAPAGTSISTWTATVTTGTVTLPASSGTGNLNQTISTLPNGAVVTYEVTVQTPANYTGSLSNTATVTSGTSDPNPDPTCPTCTAAGIPATPSADIVTVKKLKDAAKTTFAPGEAVVYTITVTNNGPSDATNVNVQDAAPAGTSISAWTATVTTGTVTLPANSGTGNLNQTISTLPNGAVVTYEVTVQTPADYTGSLSNTATVTSGTSDPNPDPSCPTCTAASIPATPSADIVTVKKLKDAAKTTFAPGEAVVYTITVTNNGPSDATNVNVQDAAPAGTSISAWTATVTTGTVTLPANSGTSNLNQTISTLPNGAVVTYEVTVQTPANYTGSLSNTATVTSGTSDPNPDPTCPTCTAASIPATPSADIVTVKKLKDAAKTTFAPGEAVVYTITVANNGPSDATNVNVQDAAPAGTSISTWTATVTTGTVTLPASSGTGNLNQTISTLPNGAVVTYEVTVQTPADYTGSLSNTATVTSGTSDPNPDPTCPTCTAASIPATPSADIVTVKKLKDAAKTTFAPGEAVVYTITVTNNGPSDATNVNVQDAAPAGTSISAWTATVATGTVTLPATSGTGNLNQTITTLPNGAVVTYEVTVQTPISYTGSLSNTAAVTSSTNDPNPGCAACTAPTITATTLAPPTTTNDVVNIKEGSNITIPVLTNDVAGGASIVPSTLEIVTQPQHGTVTVNTDGTVVYAPEVNYNGTDTFTYRVKDAAGNWSNTATVDITVTPTPPVAGNDVVNTKEGSNVTIPVLTNDAPQGSPIVPSTLEIVTQPQHGTVTVNTDGTVVYTPGANYNGTDSFTYRVKDAAGNWSNTATVGVTVTPTPPIAENDAADTKEGSNVTIPVLTNDAPQGSPIVPSTLEIVTQPQHGTVTVNTDGTVVYTPGANYNGTDSFTYRVKDAAGNWSNTATVGVTVT</sequence>
<accession>A0A7K1U409</accession>